<feature type="region of interest" description="Disordered" evidence="1">
    <location>
        <begin position="1"/>
        <end position="23"/>
    </location>
</feature>
<accession>B8ASK0</accession>
<evidence type="ECO:0000313" key="2">
    <source>
        <dbReference type="EMBL" id="EEC77076.1"/>
    </source>
</evidence>
<feature type="compositionally biased region" description="Basic and acidic residues" evidence="1">
    <location>
        <begin position="1"/>
        <end position="16"/>
    </location>
</feature>
<dbReference type="Gramene" id="BGIOSGA016178-TA">
    <property type="protein sequence ID" value="BGIOSGA016178-PA"/>
    <property type="gene ID" value="BGIOSGA016178"/>
</dbReference>
<proteinExistence type="predicted"/>
<keyword evidence="3" id="KW-1185">Reference proteome</keyword>
<organism evidence="2 3">
    <name type="scientific">Oryza sativa subsp. indica</name>
    <name type="common">Rice</name>
    <dbReference type="NCBI Taxonomy" id="39946"/>
    <lineage>
        <taxon>Eukaryota</taxon>
        <taxon>Viridiplantae</taxon>
        <taxon>Streptophyta</taxon>
        <taxon>Embryophyta</taxon>
        <taxon>Tracheophyta</taxon>
        <taxon>Spermatophyta</taxon>
        <taxon>Magnoliopsida</taxon>
        <taxon>Liliopsida</taxon>
        <taxon>Poales</taxon>
        <taxon>Poaceae</taxon>
        <taxon>BOP clade</taxon>
        <taxon>Oryzoideae</taxon>
        <taxon>Oryzeae</taxon>
        <taxon>Oryzinae</taxon>
        <taxon>Oryza</taxon>
        <taxon>Oryza sativa</taxon>
    </lineage>
</organism>
<dbReference type="Proteomes" id="UP000007015">
    <property type="component" value="Chromosome 4"/>
</dbReference>
<evidence type="ECO:0000313" key="3">
    <source>
        <dbReference type="Proteomes" id="UP000007015"/>
    </source>
</evidence>
<name>B8ASK0_ORYSI</name>
<gene>
    <name evidence="2" type="ORF">OsI_15474</name>
</gene>
<dbReference type="HOGENOM" id="CLU_2578100_0_0_1"/>
<evidence type="ECO:0000256" key="1">
    <source>
        <dbReference type="SAM" id="MobiDB-lite"/>
    </source>
</evidence>
<dbReference type="EMBL" id="CM000129">
    <property type="protein sequence ID" value="EEC77076.1"/>
    <property type="molecule type" value="Genomic_DNA"/>
</dbReference>
<protein>
    <submittedName>
        <fullName evidence="2">Uncharacterized protein</fullName>
    </submittedName>
</protein>
<sequence>MEAGEDHLHSAEKLQRQEGAVATDARWGGDLEAARTHFRCGGCRGIPAAPLAVENGGGGQDPPGTTLGFLGRRMRRTMATA</sequence>
<dbReference type="AlphaFoldDB" id="B8ASK0"/>
<reference evidence="2 3" key="1">
    <citation type="journal article" date="2005" name="PLoS Biol.">
        <title>The genomes of Oryza sativa: a history of duplications.</title>
        <authorList>
            <person name="Yu J."/>
            <person name="Wang J."/>
            <person name="Lin W."/>
            <person name="Li S."/>
            <person name="Li H."/>
            <person name="Zhou J."/>
            <person name="Ni P."/>
            <person name="Dong W."/>
            <person name="Hu S."/>
            <person name="Zeng C."/>
            <person name="Zhang J."/>
            <person name="Zhang Y."/>
            <person name="Li R."/>
            <person name="Xu Z."/>
            <person name="Li S."/>
            <person name="Li X."/>
            <person name="Zheng H."/>
            <person name="Cong L."/>
            <person name="Lin L."/>
            <person name="Yin J."/>
            <person name="Geng J."/>
            <person name="Li G."/>
            <person name="Shi J."/>
            <person name="Liu J."/>
            <person name="Lv H."/>
            <person name="Li J."/>
            <person name="Wang J."/>
            <person name="Deng Y."/>
            <person name="Ran L."/>
            <person name="Shi X."/>
            <person name="Wang X."/>
            <person name="Wu Q."/>
            <person name="Li C."/>
            <person name="Ren X."/>
            <person name="Wang J."/>
            <person name="Wang X."/>
            <person name="Li D."/>
            <person name="Liu D."/>
            <person name="Zhang X."/>
            <person name="Ji Z."/>
            <person name="Zhao W."/>
            <person name="Sun Y."/>
            <person name="Zhang Z."/>
            <person name="Bao J."/>
            <person name="Han Y."/>
            <person name="Dong L."/>
            <person name="Ji J."/>
            <person name="Chen P."/>
            <person name="Wu S."/>
            <person name="Liu J."/>
            <person name="Xiao Y."/>
            <person name="Bu D."/>
            <person name="Tan J."/>
            <person name="Yang L."/>
            <person name="Ye C."/>
            <person name="Zhang J."/>
            <person name="Xu J."/>
            <person name="Zhou Y."/>
            <person name="Yu Y."/>
            <person name="Zhang B."/>
            <person name="Zhuang S."/>
            <person name="Wei H."/>
            <person name="Liu B."/>
            <person name="Lei M."/>
            <person name="Yu H."/>
            <person name="Li Y."/>
            <person name="Xu H."/>
            <person name="Wei S."/>
            <person name="He X."/>
            <person name="Fang L."/>
            <person name="Zhang Z."/>
            <person name="Zhang Y."/>
            <person name="Huang X."/>
            <person name="Su Z."/>
            <person name="Tong W."/>
            <person name="Li J."/>
            <person name="Tong Z."/>
            <person name="Li S."/>
            <person name="Ye J."/>
            <person name="Wang L."/>
            <person name="Fang L."/>
            <person name="Lei T."/>
            <person name="Chen C."/>
            <person name="Chen H."/>
            <person name="Xu Z."/>
            <person name="Li H."/>
            <person name="Huang H."/>
            <person name="Zhang F."/>
            <person name="Xu H."/>
            <person name="Li N."/>
            <person name="Zhao C."/>
            <person name="Li S."/>
            <person name="Dong L."/>
            <person name="Huang Y."/>
            <person name="Li L."/>
            <person name="Xi Y."/>
            <person name="Qi Q."/>
            <person name="Li W."/>
            <person name="Zhang B."/>
            <person name="Hu W."/>
            <person name="Zhang Y."/>
            <person name="Tian X."/>
            <person name="Jiao Y."/>
            <person name="Liang X."/>
            <person name="Jin J."/>
            <person name="Gao L."/>
            <person name="Zheng W."/>
            <person name="Hao B."/>
            <person name="Liu S."/>
            <person name="Wang W."/>
            <person name="Yuan L."/>
            <person name="Cao M."/>
            <person name="McDermott J."/>
            <person name="Samudrala R."/>
            <person name="Wang J."/>
            <person name="Wong G.K."/>
            <person name="Yang H."/>
        </authorList>
    </citation>
    <scope>NUCLEOTIDE SEQUENCE [LARGE SCALE GENOMIC DNA]</scope>
    <source>
        <strain evidence="3">cv. 93-11</strain>
    </source>
</reference>